<protein>
    <submittedName>
        <fullName evidence="11">Nucleotidyltransferase family protein</fullName>
    </submittedName>
</protein>
<evidence type="ECO:0000313" key="12">
    <source>
        <dbReference type="Proteomes" id="UP000671862"/>
    </source>
</evidence>
<evidence type="ECO:0000256" key="8">
    <source>
        <dbReference type="ARBA" id="ARBA00022842"/>
    </source>
</evidence>
<keyword evidence="3" id="KW-0808">Transferase</keyword>
<dbReference type="Proteomes" id="UP000671862">
    <property type="component" value="Chromosome"/>
</dbReference>
<reference evidence="11 12" key="1">
    <citation type="submission" date="2021-03" db="EMBL/GenBank/DDBJ databases">
        <title>Thermosipho ferrireducens sp.nov., an anaerobic thermophilic iron-reducing bacterium isolated from a deep-sea hydrothermal sulfide deposits.</title>
        <authorList>
            <person name="Zeng X."/>
            <person name="Chen Y."/>
            <person name="Shao Z."/>
        </authorList>
    </citation>
    <scope>NUCLEOTIDE SEQUENCE [LARGE SCALE GENOMIC DNA]</scope>
    <source>
        <strain evidence="11 12">JL129W03</strain>
    </source>
</reference>
<dbReference type="InterPro" id="IPR002934">
    <property type="entry name" value="Polymerase_NTP_transf_dom"/>
</dbReference>
<dbReference type="PANTHER" id="PTHR33571">
    <property type="entry name" value="SSL8005 PROTEIN"/>
    <property type="match status" value="1"/>
</dbReference>
<keyword evidence="6" id="KW-0547">Nucleotide-binding</keyword>
<dbReference type="EMBL" id="CP071446">
    <property type="protein sequence ID" value="QTA38389.1"/>
    <property type="molecule type" value="Genomic_DNA"/>
</dbReference>
<evidence type="ECO:0000256" key="7">
    <source>
        <dbReference type="ARBA" id="ARBA00022840"/>
    </source>
</evidence>
<organism evidence="11 12">
    <name type="scientific">Thermosipho ferrireducens</name>
    <dbReference type="NCBI Taxonomy" id="2571116"/>
    <lineage>
        <taxon>Bacteria</taxon>
        <taxon>Thermotogati</taxon>
        <taxon>Thermotogota</taxon>
        <taxon>Thermotogae</taxon>
        <taxon>Thermotogales</taxon>
        <taxon>Fervidobacteriaceae</taxon>
        <taxon>Thermosipho</taxon>
    </lineage>
</organism>
<keyword evidence="7" id="KW-0067">ATP-binding</keyword>
<comment type="similarity">
    <text evidence="9">Belongs to the MntA antitoxin family.</text>
</comment>
<name>A0ABX7S733_9BACT</name>
<keyword evidence="8" id="KW-0460">Magnesium</keyword>
<dbReference type="CDD" id="cd05403">
    <property type="entry name" value="NT_KNTase_like"/>
    <property type="match status" value="1"/>
</dbReference>
<accession>A0ABX7S733</accession>
<comment type="cofactor">
    <cofactor evidence="1">
        <name>Mg(2+)</name>
        <dbReference type="ChEBI" id="CHEBI:18420"/>
    </cofactor>
</comment>
<keyword evidence="5" id="KW-0479">Metal-binding</keyword>
<keyword evidence="12" id="KW-1185">Reference proteome</keyword>
<evidence type="ECO:0000259" key="10">
    <source>
        <dbReference type="Pfam" id="PF01909"/>
    </source>
</evidence>
<dbReference type="Pfam" id="PF01909">
    <property type="entry name" value="NTP_transf_2"/>
    <property type="match status" value="1"/>
</dbReference>
<dbReference type="InterPro" id="IPR043519">
    <property type="entry name" value="NT_sf"/>
</dbReference>
<evidence type="ECO:0000256" key="5">
    <source>
        <dbReference type="ARBA" id="ARBA00022723"/>
    </source>
</evidence>
<dbReference type="RefSeq" id="WP_207567108.1">
    <property type="nucleotide sequence ID" value="NZ_CP071446.1"/>
</dbReference>
<evidence type="ECO:0000313" key="11">
    <source>
        <dbReference type="EMBL" id="QTA38389.1"/>
    </source>
</evidence>
<keyword evidence="4" id="KW-0548">Nucleotidyltransferase</keyword>
<evidence type="ECO:0000256" key="1">
    <source>
        <dbReference type="ARBA" id="ARBA00001946"/>
    </source>
</evidence>
<evidence type="ECO:0000256" key="9">
    <source>
        <dbReference type="ARBA" id="ARBA00038276"/>
    </source>
</evidence>
<keyword evidence="2" id="KW-1277">Toxin-antitoxin system</keyword>
<dbReference type="Gene3D" id="3.30.460.10">
    <property type="entry name" value="Beta Polymerase, domain 2"/>
    <property type="match status" value="1"/>
</dbReference>
<feature type="domain" description="Polymerase nucleotidyl transferase" evidence="10">
    <location>
        <begin position="16"/>
        <end position="106"/>
    </location>
</feature>
<evidence type="ECO:0000256" key="2">
    <source>
        <dbReference type="ARBA" id="ARBA00022649"/>
    </source>
</evidence>
<evidence type="ECO:0000256" key="4">
    <source>
        <dbReference type="ARBA" id="ARBA00022695"/>
    </source>
</evidence>
<dbReference type="SUPFAM" id="SSF81301">
    <property type="entry name" value="Nucleotidyltransferase"/>
    <property type="match status" value="1"/>
</dbReference>
<dbReference type="PANTHER" id="PTHR33571:SF14">
    <property type="entry name" value="PROTEIN ADENYLYLTRANSFERASE MJ0435-RELATED"/>
    <property type="match status" value="1"/>
</dbReference>
<gene>
    <name evidence="11" type="ORF">JYK00_02370</name>
</gene>
<evidence type="ECO:0000256" key="6">
    <source>
        <dbReference type="ARBA" id="ARBA00022741"/>
    </source>
</evidence>
<dbReference type="InterPro" id="IPR052038">
    <property type="entry name" value="Type-VII_TA_antitoxin"/>
</dbReference>
<sequence>MSVVKNTNLTTILNILREHKQELIQKFAVKKIGVYGSFVRGEEKLESDVDIYIEFDINKITFDKYYELSEYLESIIGRKVDIITKDGVETIRIPYIKEEIKRSIIYV</sequence>
<proteinExistence type="inferred from homology"/>
<evidence type="ECO:0000256" key="3">
    <source>
        <dbReference type="ARBA" id="ARBA00022679"/>
    </source>
</evidence>